<evidence type="ECO:0000313" key="10">
    <source>
        <dbReference type="Proteomes" id="UP000008021"/>
    </source>
</evidence>
<dbReference type="GO" id="GO:0004674">
    <property type="term" value="F:protein serine/threonine kinase activity"/>
    <property type="evidence" value="ECO:0007669"/>
    <property type="project" value="TreeGrafter"/>
</dbReference>
<dbReference type="Proteomes" id="UP000008021">
    <property type="component" value="Chromosome 11"/>
</dbReference>
<keyword evidence="2" id="KW-0433">Leucine-rich repeat</keyword>
<dbReference type="FunFam" id="1.10.510.10:FF:000988">
    <property type="entry name" value="Leucine-rich repeat protein kinase family protein"/>
    <property type="match status" value="1"/>
</dbReference>
<dbReference type="GO" id="GO:0016020">
    <property type="term" value="C:membrane"/>
    <property type="evidence" value="ECO:0007669"/>
    <property type="project" value="UniProtKB-SubCell"/>
</dbReference>
<dbReference type="PRINTS" id="PR00019">
    <property type="entry name" value="LEURICHRPT"/>
</dbReference>
<comment type="subcellular location">
    <subcellularLocation>
        <location evidence="1">Membrane</location>
    </subcellularLocation>
</comment>
<feature type="region of interest" description="Disordered" evidence="7">
    <location>
        <begin position="64"/>
        <end position="107"/>
    </location>
</feature>
<dbReference type="EnsemblPlants" id="OMERI11G07180.1">
    <property type="protein sequence ID" value="OMERI11G07180.1"/>
    <property type="gene ID" value="OMERI11G07180"/>
</dbReference>
<evidence type="ECO:0000256" key="2">
    <source>
        <dbReference type="ARBA" id="ARBA00022614"/>
    </source>
</evidence>
<reference evidence="9" key="1">
    <citation type="submission" date="2015-04" db="UniProtKB">
        <authorList>
            <consortium name="EnsemblPlants"/>
        </authorList>
    </citation>
    <scope>IDENTIFICATION</scope>
</reference>
<dbReference type="PROSITE" id="PS50011">
    <property type="entry name" value="PROTEIN_KINASE_DOM"/>
    <property type="match status" value="1"/>
</dbReference>
<feature type="domain" description="Protein kinase" evidence="8">
    <location>
        <begin position="868"/>
        <end position="1188"/>
    </location>
</feature>
<dbReference type="Gene3D" id="3.80.10.10">
    <property type="entry name" value="Ribonuclease Inhibitor"/>
    <property type="match status" value="1"/>
</dbReference>
<dbReference type="InterPro" id="IPR055164">
    <property type="entry name" value="EDR1/CTR1/ARMC3-like_pept-like"/>
</dbReference>
<keyword evidence="6" id="KW-0472">Membrane</keyword>
<dbReference type="SUPFAM" id="SSF52047">
    <property type="entry name" value="RNI-like"/>
    <property type="match status" value="1"/>
</dbReference>
<reference evidence="9" key="2">
    <citation type="submission" date="2018-05" db="EMBL/GenBank/DDBJ databases">
        <title>OmerRS3 (Oryza meridionalis Reference Sequence Version 3).</title>
        <authorList>
            <person name="Zhang J."/>
            <person name="Kudrna D."/>
            <person name="Lee S."/>
            <person name="Talag J."/>
            <person name="Welchert J."/>
            <person name="Wing R.A."/>
        </authorList>
    </citation>
    <scope>NUCLEOTIDE SEQUENCE [LARGE SCALE GENOMIC DNA]</scope>
    <source>
        <strain evidence="9">cv. OR44</strain>
    </source>
</reference>
<feature type="region of interest" description="Disordered" evidence="7">
    <location>
        <begin position="552"/>
        <end position="574"/>
    </location>
</feature>
<dbReference type="PANTHER" id="PTHR24359:SF1">
    <property type="entry name" value="INHIBITOR OF NUCLEAR FACTOR KAPPA-B KINASE EPSILON SUBUNIT HOMOLOG 1-RELATED"/>
    <property type="match status" value="1"/>
</dbReference>
<protein>
    <recommendedName>
        <fullName evidence="8">Protein kinase domain-containing protein</fullName>
    </recommendedName>
</protein>
<proteinExistence type="predicted"/>
<keyword evidence="10" id="KW-1185">Reference proteome</keyword>
<dbReference type="Pfam" id="PF00069">
    <property type="entry name" value="Pkinase"/>
    <property type="match status" value="1"/>
</dbReference>
<keyword evidence="5" id="KW-1133">Transmembrane helix</keyword>
<evidence type="ECO:0000256" key="6">
    <source>
        <dbReference type="ARBA" id="ARBA00023136"/>
    </source>
</evidence>
<feature type="region of interest" description="Disordered" evidence="7">
    <location>
        <begin position="1"/>
        <end position="23"/>
    </location>
</feature>
<dbReference type="PANTHER" id="PTHR24359">
    <property type="entry name" value="SERINE/THREONINE-PROTEIN KINASE SBK1"/>
    <property type="match status" value="1"/>
</dbReference>
<evidence type="ECO:0000259" key="8">
    <source>
        <dbReference type="PROSITE" id="PS50011"/>
    </source>
</evidence>
<dbReference type="SUPFAM" id="SSF56112">
    <property type="entry name" value="Protein kinase-like (PK-like)"/>
    <property type="match status" value="1"/>
</dbReference>
<evidence type="ECO:0000256" key="4">
    <source>
        <dbReference type="ARBA" id="ARBA00022737"/>
    </source>
</evidence>
<dbReference type="AlphaFoldDB" id="A0A0E0F485"/>
<dbReference type="PROSITE" id="PS00108">
    <property type="entry name" value="PROTEIN_KINASE_ST"/>
    <property type="match status" value="1"/>
</dbReference>
<keyword evidence="4" id="KW-0677">Repeat</keyword>
<dbReference type="InterPro" id="IPR000719">
    <property type="entry name" value="Prot_kinase_dom"/>
</dbReference>
<evidence type="ECO:0000256" key="7">
    <source>
        <dbReference type="SAM" id="MobiDB-lite"/>
    </source>
</evidence>
<organism evidence="9">
    <name type="scientific">Oryza meridionalis</name>
    <dbReference type="NCBI Taxonomy" id="40149"/>
    <lineage>
        <taxon>Eukaryota</taxon>
        <taxon>Viridiplantae</taxon>
        <taxon>Streptophyta</taxon>
        <taxon>Embryophyta</taxon>
        <taxon>Tracheophyta</taxon>
        <taxon>Spermatophyta</taxon>
        <taxon>Magnoliopsida</taxon>
        <taxon>Liliopsida</taxon>
        <taxon>Poales</taxon>
        <taxon>Poaceae</taxon>
        <taxon>BOP clade</taxon>
        <taxon>Oryzoideae</taxon>
        <taxon>Oryzeae</taxon>
        <taxon>Oryzinae</taxon>
        <taxon>Oryza</taxon>
    </lineage>
</organism>
<name>A0A0E0F485_9ORYZ</name>
<dbReference type="Pfam" id="PF14381">
    <property type="entry name" value="EDR1_CTR1_ARMC3_pept"/>
    <property type="match status" value="1"/>
</dbReference>
<dbReference type="SMART" id="SM00369">
    <property type="entry name" value="LRR_TYP"/>
    <property type="match status" value="3"/>
</dbReference>
<dbReference type="Gene3D" id="1.10.510.10">
    <property type="entry name" value="Transferase(Phosphotransferase) domain 1"/>
    <property type="match status" value="1"/>
</dbReference>
<dbReference type="InterPro" id="IPR001611">
    <property type="entry name" value="Leu-rich_rpt"/>
</dbReference>
<feature type="compositionally biased region" description="Basic residues" evidence="7">
    <location>
        <begin position="69"/>
        <end position="84"/>
    </location>
</feature>
<dbReference type="HOGENOM" id="CLU_007190_0_0_1"/>
<dbReference type="GO" id="GO:0005524">
    <property type="term" value="F:ATP binding"/>
    <property type="evidence" value="ECO:0007669"/>
    <property type="project" value="InterPro"/>
</dbReference>
<evidence type="ECO:0000256" key="1">
    <source>
        <dbReference type="ARBA" id="ARBA00004370"/>
    </source>
</evidence>
<dbReference type="SMART" id="SM00364">
    <property type="entry name" value="LRR_BAC"/>
    <property type="match status" value="3"/>
</dbReference>
<evidence type="ECO:0000256" key="3">
    <source>
        <dbReference type="ARBA" id="ARBA00022692"/>
    </source>
</evidence>
<dbReference type="SMART" id="SM00220">
    <property type="entry name" value="S_TKc"/>
    <property type="match status" value="1"/>
</dbReference>
<dbReference type="FunFam" id="3.80.10.10:FF:000880">
    <property type="entry name" value="Leucine-rich repeat protein kinase family protein"/>
    <property type="match status" value="1"/>
</dbReference>
<dbReference type="Pfam" id="PF23598">
    <property type="entry name" value="LRR_14"/>
    <property type="match status" value="1"/>
</dbReference>
<dbReference type="InterPro" id="IPR003591">
    <property type="entry name" value="Leu-rich_rpt_typical-subtyp"/>
</dbReference>
<dbReference type="Gramene" id="OMERI11G07180.1">
    <property type="protein sequence ID" value="OMERI11G07180.1"/>
    <property type="gene ID" value="OMERI11G07180"/>
</dbReference>
<sequence>MGPNWSAHTGPPTSSSRTPHPHQRALLQFSSRSFHSQPKQAKKKLKFFHINFIIPPLPLLLPSPSSRVRNPRWRRGRPNPRRVGPRMAPAAADPDADDPPARRSDATDVAGNTWDLAAALPPPPPAARGGGEVYIYRNTYNLVPRSIGGCRGSVRSLKFFGNDVEVLPPEAGELDQLESLQVKVSAPRVSGAPLRRMRALKELELSMVPPRPSACSILVEVAALKCLTKLTICHFSIRYLPPEIGSLRKLQELDLSFNKLKNLPNCITELGALKFLKVTNNKLVDLPSGISSLRCLESLDLSNNRLTSLGSVKLISMLTLQYLNLQFNRISNSCVIPAWVCCDMRGNGENNMKPGKLKSIAVVSNTSAEYRSMNHTCNASRLCSHPEASANLKVHPTQKTKKGWKRRDCLQQQARQERLESSRSKLNDDYVDEMAVNMTEDESPLHDMENKSEMKGIDEEASLQDLPKEISSISEDLSCIVDDDSYGHIKDSGMMLQDHNEEEKLGLSMKSHGNCSCISDNTDILSRSRIRSVENELEDSASSVHDAAVVVEENPSETSKHSWKSKRHPDMDCNPKPSKCPRPFDECSKLSYKYSVQSFCSIDDHLPDGFYDAGRDMPFMPLEEYERSIGLYAREVILLDREQDEELDAIASSAQILLSNLKMPSCFVADEDAGQDLLRASVLALFVSDCFGGCDRSASLSRTRRAIVSLRKEQPFVCTCSAGSICDSTEASKQINNLYGHFDFTGLCDKSIHIIKERRNSGIVPIGALQFGVCRHRAVLMKYLCDRADPPIPCELVRGHLDYTPHAWNVVPVRKGNTWVRMIVDACYPTNIKEETDPEYFCRYVPLSRLQIVLDDQGYTPRSPFPSVSLCKEIETTASSSVYYCKIGAVDAAAKVRYLDTRCASSDEVKNFEYKLLAEVRMLGALRKHQSIVEIYGHQLYSKWVQADDDKEYKILQSTIMMEYVKGGSLKGYLTKLLKEGKKHAPIDLSFYIAREVACALLELHKKLVIHRDIKSENVLVDLDLERSDGTPVVKLSDFDNAIPLHSLSHTCCIAHLGTYPPNVCVGTPCWMAPEVLRAMRDKNQYGLEVDIWSFGCFLLEMLTLRIPYQGLPDSEIYDLIMRKKQRPRLTQELEAFWTLDKPITRLELGITSDAHAEKLRLLIDLFYQCTKGIASERPKAEAVYNLLCSLPTCYDIR</sequence>
<dbReference type="STRING" id="40149.A0A0E0F485"/>
<evidence type="ECO:0000256" key="5">
    <source>
        <dbReference type="ARBA" id="ARBA00022989"/>
    </source>
</evidence>
<dbReference type="eggNOG" id="ENOG502QWQH">
    <property type="taxonomic scope" value="Eukaryota"/>
</dbReference>
<dbReference type="PROSITE" id="PS51450">
    <property type="entry name" value="LRR"/>
    <property type="match status" value="2"/>
</dbReference>
<accession>A0A0E0F485</accession>
<dbReference type="InterPro" id="IPR055414">
    <property type="entry name" value="LRR_R13L4/SHOC2-like"/>
</dbReference>
<dbReference type="InterPro" id="IPR032675">
    <property type="entry name" value="LRR_dom_sf"/>
</dbReference>
<evidence type="ECO:0000313" key="9">
    <source>
        <dbReference type="EnsemblPlants" id="OMERI11G07180.1"/>
    </source>
</evidence>
<dbReference type="InterPro" id="IPR008271">
    <property type="entry name" value="Ser/Thr_kinase_AS"/>
</dbReference>
<feature type="compositionally biased region" description="Low complexity" evidence="7">
    <location>
        <begin position="8"/>
        <end position="18"/>
    </location>
</feature>
<dbReference type="InterPro" id="IPR011009">
    <property type="entry name" value="Kinase-like_dom_sf"/>
</dbReference>
<keyword evidence="3" id="KW-0812">Transmembrane</keyword>